<comment type="cofactor">
    <cofactor evidence="5">
        <name>Ca(2+)</name>
        <dbReference type="ChEBI" id="CHEBI:29108"/>
    </cofactor>
    <text evidence="5">Binds 1 Ca(2+) ion per dimer.</text>
</comment>
<evidence type="ECO:0000256" key="1">
    <source>
        <dbReference type="ARBA" id="ARBA00006586"/>
    </source>
</evidence>
<dbReference type="AlphaFoldDB" id="A0A364Y671"/>
<evidence type="ECO:0000256" key="5">
    <source>
        <dbReference type="PIRSR" id="PIRSR001227-2"/>
    </source>
</evidence>
<evidence type="ECO:0000256" key="2">
    <source>
        <dbReference type="ARBA" id="ARBA00022801"/>
    </source>
</evidence>
<evidence type="ECO:0000256" key="4">
    <source>
        <dbReference type="PIRSR" id="PIRSR001227-1"/>
    </source>
</evidence>
<evidence type="ECO:0000313" key="6">
    <source>
        <dbReference type="EMBL" id="RAW01317.1"/>
    </source>
</evidence>
<dbReference type="Proteomes" id="UP000251889">
    <property type="component" value="Unassembled WGS sequence"/>
</dbReference>
<dbReference type="InterPro" id="IPR043147">
    <property type="entry name" value="Penicillin_amidase_A-knob"/>
</dbReference>
<dbReference type="PANTHER" id="PTHR34218">
    <property type="entry name" value="PEPTIDASE S45 PENICILLIN AMIDASE"/>
    <property type="match status" value="1"/>
</dbReference>
<dbReference type="CDD" id="cd03747">
    <property type="entry name" value="Ntn_PGA_like"/>
    <property type="match status" value="1"/>
</dbReference>
<reference evidence="6 7" key="1">
    <citation type="submission" date="2018-06" db="EMBL/GenBank/DDBJ databases">
        <title>Chryseolinea flavus sp. nov., a member of the phylum Bacteroidetes isolated from soil.</title>
        <authorList>
            <person name="Li Y."/>
            <person name="Wang J."/>
        </authorList>
    </citation>
    <scope>NUCLEOTIDE SEQUENCE [LARGE SCALE GENOMIC DNA]</scope>
    <source>
        <strain evidence="6 7">SDU1-6</strain>
    </source>
</reference>
<dbReference type="InterPro" id="IPR023343">
    <property type="entry name" value="Penicillin_amidase_dom1"/>
</dbReference>
<feature type="binding site" evidence="5">
    <location>
        <position position="359"/>
    </location>
    <ligand>
        <name>Ca(2+)</name>
        <dbReference type="ChEBI" id="CHEBI:29108"/>
    </ligand>
</feature>
<sequence>MKVFRFLAFTTLTVALIYLLDNRWVVGGKPIPPLGKFLAPYEGFWQNMESRDGYLADKPLDIPGLKDSVTIFYDSLMIPHVFAQNDEDLYLAQGYVTAMHRLWQMEFQTHAASGRVSEIIGAGDNEAILSFDRMQRRSGMVYGAQHALDAMQTDPISKMVVDQYTKGINAYIESLDYASLPFEYKLLAYKPESWTTLKCALLLKQMAQTLNMSDKDIEMTNALKLLGKQTLEILYPDMEPVGDPIVDNAGEWKFEPVKIDSFPLAIPEEYIKIDKMPGADPNNGSNNWAVSGSKTATGSPILCGDPHLDLSLPSIWYAIQLHAPGINVMGASLPGAPGVIIGFNDSIAWSVTNAQRDLVDWFKITYQDETRSKYLLDGKYVDTKKVVEEFKVRNQNVFYDTIVYTHWGPITYDENFRADRQNLNDYAFRWIAHDGSDEVVAFYKLNRGKSHNDYLDALNHFGLPAQNFVFASVSGDIAMRIQGKYPVRRQNEGRFVLDGSKSSNGWNAFIPNEQNVQYKNPARGFVSSANQYPVDATYPYYVTGKSFEAYRNRRINKLLTDYKNITVQDMMNMQLDNFNLKAAEALPIMLKSLDTLNLNAAEQVAWKALKDWNHYNDKASIGASYFEAWWNNFMPMLWDEMDKSDISLQRPTSFVTIKLLQEKPDFIFFDRQGTPEKENAQDIIRTSFSLGVKSIEKWKKDHPAMELKWGLYKDSFMRHLLRIEPLNIHVNAGGNSGIVNAHSRTNGPSWRMVVSLEKTGVKAWGVYPGGQSGNPGSKHYGDMIDYWTEGKHFSLRYLQQPDPKLQILKLNPTGK</sequence>
<accession>A0A364Y671</accession>
<dbReference type="OrthoDB" id="9759796at2"/>
<dbReference type="EMBL" id="QMFY01000004">
    <property type="protein sequence ID" value="RAW01317.1"/>
    <property type="molecule type" value="Genomic_DNA"/>
</dbReference>
<protein>
    <submittedName>
        <fullName evidence="6">Penicillin acylase family protein</fullName>
    </submittedName>
</protein>
<dbReference type="InterPro" id="IPR014395">
    <property type="entry name" value="Pen/GL7ACA/AHL_acylase"/>
</dbReference>
<dbReference type="GO" id="GO:0017000">
    <property type="term" value="P:antibiotic biosynthetic process"/>
    <property type="evidence" value="ECO:0007669"/>
    <property type="project" value="InterPro"/>
</dbReference>
<dbReference type="Gene3D" id="3.60.20.10">
    <property type="entry name" value="Glutamine Phosphoribosylpyrophosphate, subunit 1, domain 1"/>
    <property type="match status" value="1"/>
</dbReference>
<evidence type="ECO:0000256" key="3">
    <source>
        <dbReference type="ARBA" id="ARBA00023145"/>
    </source>
</evidence>
<keyword evidence="5" id="KW-0479">Metal-binding</keyword>
<keyword evidence="5" id="KW-0106">Calcium</keyword>
<dbReference type="Pfam" id="PF01804">
    <property type="entry name" value="Penicil_amidase"/>
    <property type="match status" value="1"/>
</dbReference>
<gene>
    <name evidence="6" type="ORF">DQQ10_10445</name>
</gene>
<feature type="binding site" evidence="5">
    <location>
        <position position="357"/>
    </location>
    <ligand>
        <name>Ca(2+)</name>
        <dbReference type="ChEBI" id="CHEBI:29108"/>
    </ligand>
</feature>
<dbReference type="SUPFAM" id="SSF56235">
    <property type="entry name" value="N-terminal nucleophile aminohydrolases (Ntn hydrolases)"/>
    <property type="match status" value="1"/>
</dbReference>
<dbReference type="PIRSF" id="PIRSF001227">
    <property type="entry name" value="Pen_acylase"/>
    <property type="match status" value="1"/>
</dbReference>
<comment type="caution">
    <text evidence="6">The sequence shown here is derived from an EMBL/GenBank/DDBJ whole genome shotgun (WGS) entry which is preliminary data.</text>
</comment>
<dbReference type="InterPro" id="IPR043146">
    <property type="entry name" value="Penicillin_amidase_N_B-knob"/>
</dbReference>
<feature type="active site" description="Nucleophile" evidence="4">
    <location>
        <position position="285"/>
    </location>
</feature>
<dbReference type="Gene3D" id="1.10.439.10">
    <property type="entry name" value="Penicillin Amidohydrolase, domain 1"/>
    <property type="match status" value="1"/>
</dbReference>
<keyword evidence="2" id="KW-0378">Hydrolase</keyword>
<comment type="similarity">
    <text evidence="1">Belongs to the peptidase S45 family.</text>
</comment>
<name>A0A364Y671_9BACT</name>
<dbReference type="Gene3D" id="1.10.1400.10">
    <property type="match status" value="1"/>
</dbReference>
<evidence type="ECO:0000313" key="7">
    <source>
        <dbReference type="Proteomes" id="UP000251889"/>
    </source>
</evidence>
<dbReference type="GO" id="GO:0016811">
    <property type="term" value="F:hydrolase activity, acting on carbon-nitrogen (but not peptide) bonds, in linear amides"/>
    <property type="evidence" value="ECO:0007669"/>
    <property type="project" value="InterPro"/>
</dbReference>
<dbReference type="GO" id="GO:0046872">
    <property type="term" value="F:metal ion binding"/>
    <property type="evidence" value="ECO:0007669"/>
    <property type="project" value="UniProtKB-KW"/>
</dbReference>
<organism evidence="6 7">
    <name type="scientific">Pseudochryseolinea flava</name>
    <dbReference type="NCBI Taxonomy" id="2059302"/>
    <lineage>
        <taxon>Bacteria</taxon>
        <taxon>Pseudomonadati</taxon>
        <taxon>Bacteroidota</taxon>
        <taxon>Cytophagia</taxon>
        <taxon>Cytophagales</taxon>
        <taxon>Fulvivirgaceae</taxon>
        <taxon>Pseudochryseolinea</taxon>
    </lineage>
</organism>
<feature type="binding site" evidence="5">
    <location>
        <position position="360"/>
    </location>
    <ligand>
        <name>Ca(2+)</name>
        <dbReference type="ChEBI" id="CHEBI:29108"/>
    </ligand>
</feature>
<dbReference type="InterPro" id="IPR002692">
    <property type="entry name" value="S45"/>
</dbReference>
<dbReference type="PANTHER" id="PTHR34218:SF4">
    <property type="entry name" value="ACYL-HOMOSERINE LACTONE ACYLASE QUIP"/>
    <property type="match status" value="1"/>
</dbReference>
<dbReference type="RefSeq" id="WP_112746803.1">
    <property type="nucleotide sequence ID" value="NZ_QMFY01000004.1"/>
</dbReference>
<keyword evidence="7" id="KW-1185">Reference proteome</keyword>
<dbReference type="Gene3D" id="2.30.120.10">
    <property type="match status" value="1"/>
</dbReference>
<keyword evidence="3" id="KW-0865">Zymogen</keyword>
<proteinExistence type="inferred from homology"/>
<dbReference type="InterPro" id="IPR029055">
    <property type="entry name" value="Ntn_hydrolases_N"/>
</dbReference>